<dbReference type="CDD" id="cd00077">
    <property type="entry name" value="HDc"/>
    <property type="match status" value="2"/>
</dbReference>
<dbReference type="InterPro" id="IPR006675">
    <property type="entry name" value="HDIG_dom"/>
</dbReference>
<evidence type="ECO:0000259" key="1">
    <source>
        <dbReference type="PROSITE" id="PS51832"/>
    </source>
</evidence>
<dbReference type="InterPro" id="IPR037522">
    <property type="entry name" value="HD_GYP_dom"/>
</dbReference>
<dbReference type="SUPFAM" id="SSF109604">
    <property type="entry name" value="HD-domain/PDEase-like"/>
    <property type="match status" value="2"/>
</dbReference>
<accession>A0A1M6XXK2</accession>
<proteinExistence type="predicted"/>
<evidence type="ECO:0000313" key="3">
    <source>
        <dbReference type="Proteomes" id="UP000184386"/>
    </source>
</evidence>
<keyword evidence="3" id="KW-1185">Reference proteome</keyword>
<dbReference type="OrthoDB" id="9804747at2"/>
<feature type="domain" description="HD-GYP" evidence="1">
    <location>
        <begin position="213"/>
        <end position="409"/>
    </location>
</feature>
<dbReference type="Pfam" id="PF01966">
    <property type="entry name" value="HD"/>
    <property type="match status" value="1"/>
</dbReference>
<dbReference type="SMART" id="SM00471">
    <property type="entry name" value="HDc"/>
    <property type="match status" value="2"/>
</dbReference>
<dbReference type="Pfam" id="PF13487">
    <property type="entry name" value="HD_5"/>
    <property type="match status" value="1"/>
</dbReference>
<dbReference type="Gene3D" id="1.10.3210.10">
    <property type="entry name" value="Hypothetical protein af1432"/>
    <property type="match status" value="2"/>
</dbReference>
<feature type="domain" description="HD-GYP" evidence="1">
    <location>
        <begin position="7"/>
        <end position="195"/>
    </location>
</feature>
<dbReference type="Proteomes" id="UP000184386">
    <property type="component" value="Unassembled WGS sequence"/>
</dbReference>
<dbReference type="InterPro" id="IPR003607">
    <property type="entry name" value="HD/PDEase_dom"/>
</dbReference>
<gene>
    <name evidence="2" type="ORF">SAMN02745136_04103</name>
</gene>
<name>A0A1M6XXK2_9FIRM</name>
<dbReference type="PANTHER" id="PTHR43155:SF1">
    <property type="entry name" value="3'3'-CGAMP-SPECIFIC PHOSPHODIESTERASE 1"/>
    <property type="match status" value="1"/>
</dbReference>
<dbReference type="InterPro" id="IPR006674">
    <property type="entry name" value="HD_domain"/>
</dbReference>
<dbReference type="NCBIfam" id="TIGR00277">
    <property type="entry name" value="HDIG"/>
    <property type="match status" value="1"/>
</dbReference>
<reference evidence="2 3" key="1">
    <citation type="submission" date="2016-11" db="EMBL/GenBank/DDBJ databases">
        <authorList>
            <person name="Jaros S."/>
            <person name="Januszkiewicz K."/>
            <person name="Wedrychowicz H."/>
        </authorList>
    </citation>
    <scope>NUCLEOTIDE SEQUENCE [LARGE SCALE GENOMIC DNA]</scope>
    <source>
        <strain evidence="2 3">DSM 15929</strain>
    </source>
</reference>
<dbReference type="RefSeq" id="WP_073278746.1">
    <property type="nucleotide sequence ID" value="NZ_FRAC01000023.1"/>
</dbReference>
<dbReference type="PANTHER" id="PTHR43155">
    <property type="entry name" value="CYCLIC DI-GMP PHOSPHODIESTERASE PA4108-RELATED"/>
    <property type="match status" value="1"/>
</dbReference>
<dbReference type="EMBL" id="FRAC01000023">
    <property type="protein sequence ID" value="SHL10545.1"/>
    <property type="molecule type" value="Genomic_DNA"/>
</dbReference>
<organism evidence="2 3">
    <name type="scientific">Anaerocolumna jejuensis DSM 15929</name>
    <dbReference type="NCBI Taxonomy" id="1121322"/>
    <lineage>
        <taxon>Bacteria</taxon>
        <taxon>Bacillati</taxon>
        <taxon>Bacillota</taxon>
        <taxon>Clostridia</taxon>
        <taxon>Lachnospirales</taxon>
        <taxon>Lachnospiraceae</taxon>
        <taxon>Anaerocolumna</taxon>
    </lineage>
</organism>
<dbReference type="STRING" id="1121322.SAMN02745136_04103"/>
<evidence type="ECO:0000313" key="2">
    <source>
        <dbReference type="EMBL" id="SHL10545.1"/>
    </source>
</evidence>
<dbReference type="AlphaFoldDB" id="A0A1M6XXK2"/>
<sequence>MPYGNQYFSNLNDLLVCITKAIDLVNPNVTDHHQQVAYLSYNIADALRLPLEQKRSLVIAALLHDVGAIALQDRLDFNEEEHTNINEHAFLGARLFSDSPILSNIATIIKFHHIPWNNGEGKYYEGESVPLLSHIIHLADRIAVHINRDVFILSQTNSIKEYIKSRKDSAFVPEFVDAFLQICDKEALWLDFDYQPMISNIPNDLSLEAIKLTLDEVVSLTKIFSQIIDFRSPFTAMHSAGVAAVAIKLAELSGLSEDECKMMNIAGNLHDIGKLAIPKEILEKQDKLEPWEFDIIRAHTFYTYRLLKPVKGFESIAQWAAYHHEKLNGRGYPFHLKANSLSLGARIMAVADIFAAISEDRPYRKGMPKERAVTVLQGMAANGGISPEICALLIDNYESISQARRESAQKSADNYSKII</sequence>
<dbReference type="PROSITE" id="PS51832">
    <property type="entry name" value="HD_GYP"/>
    <property type="match status" value="2"/>
</dbReference>
<protein>
    <submittedName>
        <fullName evidence="2">HDIG domain-containing protein</fullName>
    </submittedName>
</protein>